<gene>
    <name evidence="7" type="ORF">PPERSA_03549</name>
</gene>
<keyword evidence="4 7" id="KW-0418">Kinase</keyword>
<dbReference type="InterPro" id="IPR011009">
    <property type="entry name" value="Kinase-like_dom_sf"/>
</dbReference>
<sequence length="429" mass="50542">MFPSKKKFAGQLPGSATVGYIIISDIPNCGKFGRVYPLEKNGKKFALKILLNDSKYHDDNDIERELQSLLKIKDIKNKNILTLHEYYYPDDKQSIGLVTEFYPKTLKNIMERFCYKKTKQSKYIQFSLKEAKNVIIQLLNGYYYLLKENIIHRDIKPENIFIDKNGLYILGDFGSSKQSNKDSSKNITIRGTMPYIAPEILQVNYGIKQEYDYKCDIFSLGVLLYQLITCELPIKNIRDQKIYVQNNLKKEVDNINFNIIQDENAKEVIQKMLQFEPSDRIDFHSLIVHKFFNDDMDLQDKESSISEKDQITKKGVKVVVDQHEQLDTIESMQETDSAKETDNDQFFYNEPPTLFTKVKQIFNDQNLDEDAKQLNLQKLRGYLIETLQIDYYIENYDVDLQLNYEKIQQLPLEKLINFNDKNYNDWKQK</sequence>
<name>A0A0V0QQS3_PSEPJ</name>
<keyword evidence="5" id="KW-0067">ATP-binding</keyword>
<dbReference type="PROSITE" id="PS00108">
    <property type="entry name" value="PROTEIN_KINASE_ST"/>
    <property type="match status" value="1"/>
</dbReference>
<dbReference type="CDD" id="cd00180">
    <property type="entry name" value="PKc"/>
    <property type="match status" value="1"/>
</dbReference>
<evidence type="ECO:0000313" key="8">
    <source>
        <dbReference type="Proteomes" id="UP000054937"/>
    </source>
</evidence>
<evidence type="ECO:0000256" key="1">
    <source>
        <dbReference type="ARBA" id="ARBA00022527"/>
    </source>
</evidence>
<accession>A0A0V0QQS3</accession>
<evidence type="ECO:0000256" key="4">
    <source>
        <dbReference type="ARBA" id="ARBA00022777"/>
    </source>
</evidence>
<dbReference type="PROSITE" id="PS50011">
    <property type="entry name" value="PROTEIN_KINASE_DOM"/>
    <property type="match status" value="1"/>
</dbReference>
<evidence type="ECO:0000313" key="7">
    <source>
        <dbReference type="EMBL" id="KRX04309.1"/>
    </source>
</evidence>
<keyword evidence="2" id="KW-0808">Transferase</keyword>
<dbReference type="InterPro" id="IPR008271">
    <property type="entry name" value="Ser/Thr_kinase_AS"/>
</dbReference>
<dbReference type="AlphaFoldDB" id="A0A0V0QQS3"/>
<comment type="caution">
    <text evidence="7">The sequence shown here is derived from an EMBL/GenBank/DDBJ whole genome shotgun (WGS) entry which is preliminary data.</text>
</comment>
<dbReference type="SUPFAM" id="SSF56112">
    <property type="entry name" value="Protein kinase-like (PK-like)"/>
    <property type="match status" value="1"/>
</dbReference>
<keyword evidence="8" id="KW-1185">Reference proteome</keyword>
<reference evidence="7 8" key="1">
    <citation type="journal article" date="2015" name="Sci. Rep.">
        <title>Genome of the facultative scuticociliatosis pathogen Pseudocohnilembus persalinus provides insight into its virulence through horizontal gene transfer.</title>
        <authorList>
            <person name="Xiong J."/>
            <person name="Wang G."/>
            <person name="Cheng J."/>
            <person name="Tian M."/>
            <person name="Pan X."/>
            <person name="Warren A."/>
            <person name="Jiang C."/>
            <person name="Yuan D."/>
            <person name="Miao W."/>
        </authorList>
    </citation>
    <scope>NUCLEOTIDE SEQUENCE [LARGE SCALE GENOMIC DNA]</scope>
    <source>
        <strain evidence="7">36N120E</strain>
    </source>
</reference>
<dbReference type="EMBL" id="LDAU01000119">
    <property type="protein sequence ID" value="KRX04309.1"/>
    <property type="molecule type" value="Genomic_DNA"/>
</dbReference>
<evidence type="ECO:0000256" key="2">
    <source>
        <dbReference type="ARBA" id="ARBA00022679"/>
    </source>
</evidence>
<dbReference type="PANTHER" id="PTHR24345">
    <property type="entry name" value="SERINE/THREONINE-PROTEIN KINASE PLK"/>
    <property type="match status" value="1"/>
</dbReference>
<protein>
    <submittedName>
        <fullName evidence="7">Protein kinase-like domain</fullName>
    </submittedName>
</protein>
<keyword evidence="3" id="KW-0547">Nucleotide-binding</keyword>
<evidence type="ECO:0000259" key="6">
    <source>
        <dbReference type="PROSITE" id="PS50011"/>
    </source>
</evidence>
<evidence type="ECO:0000256" key="3">
    <source>
        <dbReference type="ARBA" id="ARBA00022741"/>
    </source>
</evidence>
<dbReference type="Gene3D" id="1.10.510.10">
    <property type="entry name" value="Transferase(Phosphotransferase) domain 1"/>
    <property type="match status" value="1"/>
</dbReference>
<keyword evidence="1" id="KW-0723">Serine/threonine-protein kinase</keyword>
<dbReference type="Proteomes" id="UP000054937">
    <property type="component" value="Unassembled WGS sequence"/>
</dbReference>
<dbReference type="SMART" id="SM00220">
    <property type="entry name" value="S_TKc"/>
    <property type="match status" value="1"/>
</dbReference>
<dbReference type="Pfam" id="PF00069">
    <property type="entry name" value="Pkinase"/>
    <property type="match status" value="1"/>
</dbReference>
<dbReference type="GO" id="GO:0004674">
    <property type="term" value="F:protein serine/threonine kinase activity"/>
    <property type="evidence" value="ECO:0007669"/>
    <property type="project" value="UniProtKB-KW"/>
</dbReference>
<dbReference type="InParanoid" id="A0A0V0QQS3"/>
<organism evidence="7 8">
    <name type="scientific">Pseudocohnilembus persalinus</name>
    <name type="common">Ciliate</name>
    <dbReference type="NCBI Taxonomy" id="266149"/>
    <lineage>
        <taxon>Eukaryota</taxon>
        <taxon>Sar</taxon>
        <taxon>Alveolata</taxon>
        <taxon>Ciliophora</taxon>
        <taxon>Intramacronucleata</taxon>
        <taxon>Oligohymenophorea</taxon>
        <taxon>Scuticociliatia</taxon>
        <taxon>Philasterida</taxon>
        <taxon>Pseudocohnilembidae</taxon>
        <taxon>Pseudocohnilembus</taxon>
    </lineage>
</organism>
<feature type="domain" description="Protein kinase" evidence="6">
    <location>
        <begin position="21"/>
        <end position="292"/>
    </location>
</feature>
<dbReference type="InterPro" id="IPR000719">
    <property type="entry name" value="Prot_kinase_dom"/>
</dbReference>
<dbReference type="GO" id="GO:0005524">
    <property type="term" value="F:ATP binding"/>
    <property type="evidence" value="ECO:0007669"/>
    <property type="project" value="UniProtKB-KW"/>
</dbReference>
<dbReference type="GO" id="GO:0005634">
    <property type="term" value="C:nucleus"/>
    <property type="evidence" value="ECO:0007669"/>
    <property type="project" value="TreeGrafter"/>
</dbReference>
<proteinExistence type="predicted"/>
<dbReference type="PANTHER" id="PTHR24345:SF0">
    <property type="entry name" value="CELL CYCLE SERINE_THREONINE-PROTEIN KINASE CDC5_MSD2"/>
    <property type="match status" value="1"/>
</dbReference>
<evidence type="ECO:0000256" key="5">
    <source>
        <dbReference type="ARBA" id="ARBA00022840"/>
    </source>
</evidence>
<dbReference type="OrthoDB" id="248923at2759"/>